<comment type="caution">
    <text evidence="2">The sequence shown here is derived from an EMBL/GenBank/DDBJ whole genome shotgun (WGS) entry which is preliminary data.</text>
</comment>
<accession>A0A1F6TSK1</accession>
<protein>
    <recommendedName>
        <fullName evidence="4">DUF4154 domain-containing protein</fullName>
    </recommendedName>
</protein>
<dbReference type="STRING" id="1817760.A2151_05265"/>
<dbReference type="InterPro" id="IPR025293">
    <property type="entry name" value="YfiR/HmsC-like"/>
</dbReference>
<evidence type="ECO:0000313" key="3">
    <source>
        <dbReference type="Proteomes" id="UP000178885"/>
    </source>
</evidence>
<dbReference type="Pfam" id="PF13689">
    <property type="entry name" value="DUF4154"/>
    <property type="match status" value="1"/>
</dbReference>
<evidence type="ECO:0000256" key="1">
    <source>
        <dbReference type="SAM" id="SignalP"/>
    </source>
</evidence>
<reference evidence="2 3" key="1">
    <citation type="journal article" date="2016" name="Nat. Commun.">
        <title>Thousands of microbial genomes shed light on interconnected biogeochemical processes in an aquifer system.</title>
        <authorList>
            <person name="Anantharaman K."/>
            <person name="Brown C.T."/>
            <person name="Hug L.A."/>
            <person name="Sharon I."/>
            <person name="Castelle C.J."/>
            <person name="Probst A.J."/>
            <person name="Thomas B.C."/>
            <person name="Singh A."/>
            <person name="Wilkins M.J."/>
            <person name="Karaoz U."/>
            <person name="Brodie E.L."/>
            <person name="Williams K.H."/>
            <person name="Hubbard S.S."/>
            <person name="Banfield J.F."/>
        </authorList>
    </citation>
    <scope>NUCLEOTIDE SEQUENCE [LARGE SCALE GENOMIC DNA]</scope>
</reference>
<evidence type="ECO:0008006" key="4">
    <source>
        <dbReference type="Google" id="ProtNLM"/>
    </source>
</evidence>
<name>A0A1F6TSK1_9PROT</name>
<dbReference type="Proteomes" id="UP000178885">
    <property type="component" value="Unassembled WGS sequence"/>
</dbReference>
<keyword evidence="1" id="KW-0732">Signal</keyword>
<proteinExistence type="predicted"/>
<evidence type="ECO:0000313" key="2">
    <source>
        <dbReference type="EMBL" id="OGI48039.1"/>
    </source>
</evidence>
<feature type="signal peptide" evidence="1">
    <location>
        <begin position="1"/>
        <end position="22"/>
    </location>
</feature>
<gene>
    <name evidence="2" type="ORF">A2151_05265</name>
</gene>
<organism evidence="2 3">
    <name type="scientific">Candidatus Muproteobacteria bacterium RBG_16_65_34</name>
    <dbReference type="NCBI Taxonomy" id="1817760"/>
    <lineage>
        <taxon>Bacteria</taxon>
        <taxon>Pseudomonadati</taxon>
        <taxon>Pseudomonadota</taxon>
        <taxon>Candidatus Muproteobacteria</taxon>
    </lineage>
</organism>
<feature type="chain" id="PRO_5009526812" description="DUF4154 domain-containing protein" evidence="1">
    <location>
        <begin position="23"/>
        <end position="174"/>
    </location>
</feature>
<dbReference type="EMBL" id="MFSU01000039">
    <property type="protein sequence ID" value="OGI48039.1"/>
    <property type="molecule type" value="Genomic_DNA"/>
</dbReference>
<sequence length="174" mass="18196">MRLNARIATGLLGLALAAPAAAAYAERVPEYELKAALLYNLTHFVEWPEGRNRSFNVCVVGEDPFGAVAGALATKTVNGKPIAVRRAAVSPELKSCQILFVAASEADSLGPILEAVKGQPVLTVADADGPARRGAVVTLALEGPRIAFDIDATTARTAGLSISSKLLRLARTVY</sequence>
<dbReference type="AlphaFoldDB" id="A0A1F6TSK1"/>